<organism evidence="7 8">
    <name type="scientific">Prorocentrum cordatum</name>
    <dbReference type="NCBI Taxonomy" id="2364126"/>
    <lineage>
        <taxon>Eukaryota</taxon>
        <taxon>Sar</taxon>
        <taxon>Alveolata</taxon>
        <taxon>Dinophyceae</taxon>
        <taxon>Prorocentrales</taxon>
        <taxon>Prorocentraceae</taxon>
        <taxon>Prorocentrum</taxon>
    </lineage>
</organism>
<reference evidence="7" key="1">
    <citation type="submission" date="2023-10" db="EMBL/GenBank/DDBJ databases">
        <authorList>
            <person name="Chen Y."/>
            <person name="Shah S."/>
            <person name="Dougan E. K."/>
            <person name="Thang M."/>
            <person name="Chan C."/>
        </authorList>
    </citation>
    <scope>NUCLEOTIDE SEQUENCE [LARGE SCALE GENOMIC DNA]</scope>
</reference>
<evidence type="ECO:0000256" key="4">
    <source>
        <dbReference type="ARBA" id="ARBA00023242"/>
    </source>
</evidence>
<keyword evidence="8" id="KW-1185">Reference proteome</keyword>
<dbReference type="InterPro" id="IPR007109">
    <property type="entry name" value="Brix"/>
</dbReference>
<gene>
    <name evidence="7" type="ORF">PCOR1329_LOCUS30677</name>
</gene>
<evidence type="ECO:0000259" key="6">
    <source>
        <dbReference type="PROSITE" id="PS50833"/>
    </source>
</evidence>
<evidence type="ECO:0000313" key="8">
    <source>
        <dbReference type="Proteomes" id="UP001189429"/>
    </source>
</evidence>
<dbReference type="InterPro" id="IPR026532">
    <property type="entry name" value="BRX1"/>
</dbReference>
<feature type="compositionally biased region" description="Basic and acidic residues" evidence="5">
    <location>
        <begin position="276"/>
        <end position="285"/>
    </location>
</feature>
<feature type="compositionally biased region" description="Acidic residues" evidence="5">
    <location>
        <begin position="9"/>
        <end position="22"/>
    </location>
</feature>
<evidence type="ECO:0000256" key="3">
    <source>
        <dbReference type="ARBA" id="ARBA00022517"/>
    </source>
</evidence>
<dbReference type="EMBL" id="CAUYUJ010011869">
    <property type="protein sequence ID" value="CAK0832743.1"/>
    <property type="molecule type" value="Genomic_DNA"/>
</dbReference>
<keyword evidence="3" id="KW-0690">Ribosome biogenesis</keyword>
<accession>A0ABN9SLN5</accession>
<feature type="region of interest" description="Disordered" evidence="5">
    <location>
        <begin position="276"/>
        <end position="298"/>
    </location>
</feature>
<dbReference type="SUPFAM" id="SSF52954">
    <property type="entry name" value="Class II aaRS ABD-related"/>
    <property type="match status" value="1"/>
</dbReference>
<evidence type="ECO:0000256" key="5">
    <source>
        <dbReference type="SAM" id="MobiDB-lite"/>
    </source>
</evidence>
<proteinExistence type="inferred from homology"/>
<dbReference type="PANTHER" id="PTHR13634:SF0">
    <property type="entry name" value="RIBOSOME BIOGENESIS PROTEIN BRX1 HOMOLOG"/>
    <property type="match status" value="1"/>
</dbReference>
<evidence type="ECO:0000256" key="2">
    <source>
        <dbReference type="ARBA" id="ARBA00006369"/>
    </source>
</evidence>
<feature type="domain" description="Brix" evidence="6">
    <location>
        <begin position="43"/>
        <end position="241"/>
    </location>
</feature>
<dbReference type="SMART" id="SM00879">
    <property type="entry name" value="Brix"/>
    <property type="match status" value="1"/>
</dbReference>
<name>A0ABN9SLN5_9DINO</name>
<keyword evidence="4" id="KW-0539">Nucleus</keyword>
<dbReference type="Pfam" id="PF04427">
    <property type="entry name" value="Brix"/>
    <property type="match status" value="1"/>
</dbReference>
<dbReference type="PANTHER" id="PTHR13634">
    <property type="entry name" value="RIBOSOME BIOGENESIS PROTEIN BRIX"/>
    <property type="match status" value="1"/>
</dbReference>
<protein>
    <recommendedName>
        <fullName evidence="6">Brix domain-containing protein</fullName>
    </recommendedName>
</protein>
<comment type="caution">
    <text evidence="7">The sequence shown here is derived from an EMBL/GenBank/DDBJ whole genome shotgun (WGS) entry which is preliminary data.</text>
</comment>
<feature type="compositionally biased region" description="Acidic residues" evidence="5">
    <location>
        <begin position="286"/>
        <end position="298"/>
    </location>
</feature>
<dbReference type="Proteomes" id="UP001189429">
    <property type="component" value="Unassembled WGS sequence"/>
</dbReference>
<comment type="subcellular location">
    <subcellularLocation>
        <location evidence="1">Nucleus</location>
        <location evidence="1">Nucleolus</location>
    </subcellularLocation>
</comment>
<evidence type="ECO:0000256" key="1">
    <source>
        <dbReference type="ARBA" id="ARBA00004604"/>
    </source>
</evidence>
<sequence length="298" mass="34463">MLGARGDAEAAEGAEGAEPEDNDPYLLADAAYIQKDTRWRNKQRTLVFSSRGVTSRFRHLCEDVRKMLPHHKTEPKFEKSSKLHEINEVCELKSCNNVIFFESRKQEDLYMWLGRVPSGPTMKFQVLNIHTTSEVRLAGNCLLGSRPLLYFDKHFSDISFLKLMKGLITQAFGTPRNHPKSKPFHDHIMCFYWLDRKIWFRHYQISPDTVGDEDNPEKQSLTEIGPRFVLDPIRVLGGSFSGQTLYANAHYMSPTALRVQAKKLLKSPYVKRLTDKKERKQRIEDNELSDDPLDEVFT</sequence>
<feature type="region of interest" description="Disordered" evidence="5">
    <location>
        <begin position="1"/>
        <end position="22"/>
    </location>
</feature>
<evidence type="ECO:0000313" key="7">
    <source>
        <dbReference type="EMBL" id="CAK0832743.1"/>
    </source>
</evidence>
<comment type="similarity">
    <text evidence="2">Belongs to the BRX1 family.</text>
</comment>
<dbReference type="PROSITE" id="PS50833">
    <property type="entry name" value="BRIX"/>
    <property type="match status" value="1"/>
</dbReference>